<keyword evidence="5" id="KW-0808">Transferase</keyword>
<dbReference type="GO" id="GO:0009234">
    <property type="term" value="P:menaquinone biosynthetic process"/>
    <property type="evidence" value="ECO:0007669"/>
    <property type="project" value="UniProtKB-UniPathway"/>
</dbReference>
<evidence type="ECO:0000256" key="5">
    <source>
        <dbReference type="ARBA" id="ARBA00022679"/>
    </source>
</evidence>
<evidence type="ECO:0000256" key="8">
    <source>
        <dbReference type="ARBA" id="ARBA00023136"/>
    </source>
</evidence>
<dbReference type="InterPro" id="IPR004657">
    <property type="entry name" value="MenA"/>
</dbReference>
<evidence type="ECO:0000256" key="2">
    <source>
        <dbReference type="ARBA" id="ARBA00004863"/>
    </source>
</evidence>
<feature type="transmembrane region" description="Helical" evidence="9">
    <location>
        <begin position="141"/>
        <end position="160"/>
    </location>
</feature>
<feature type="transmembrane region" description="Helical" evidence="9">
    <location>
        <begin position="166"/>
        <end position="187"/>
    </location>
</feature>
<keyword evidence="7 9" id="KW-1133">Transmembrane helix</keyword>
<protein>
    <submittedName>
        <fullName evidence="10">Unannotated protein</fullName>
    </submittedName>
</protein>
<evidence type="ECO:0000256" key="7">
    <source>
        <dbReference type="ARBA" id="ARBA00022989"/>
    </source>
</evidence>
<evidence type="ECO:0000256" key="9">
    <source>
        <dbReference type="SAM" id="Phobius"/>
    </source>
</evidence>
<dbReference type="PANTHER" id="PTHR13929">
    <property type="entry name" value="1,4-DIHYDROXY-2-NAPHTHOATE OCTAPRENYLTRANSFERASE"/>
    <property type="match status" value="1"/>
</dbReference>
<dbReference type="Pfam" id="PF01040">
    <property type="entry name" value="UbiA"/>
    <property type="match status" value="1"/>
</dbReference>
<dbReference type="PANTHER" id="PTHR13929:SF0">
    <property type="entry name" value="UBIA PRENYLTRANSFERASE DOMAIN-CONTAINING PROTEIN 1"/>
    <property type="match status" value="1"/>
</dbReference>
<gene>
    <name evidence="10" type="ORF">UFOPK1722_00370</name>
</gene>
<evidence type="ECO:0000256" key="3">
    <source>
        <dbReference type="ARBA" id="ARBA00022428"/>
    </source>
</evidence>
<dbReference type="NCBIfam" id="TIGR00751">
    <property type="entry name" value="menA"/>
    <property type="match status" value="1"/>
</dbReference>
<dbReference type="InterPro" id="IPR026046">
    <property type="entry name" value="UBIAD1"/>
</dbReference>
<evidence type="ECO:0000256" key="4">
    <source>
        <dbReference type="ARBA" id="ARBA00022475"/>
    </source>
</evidence>
<dbReference type="Gene3D" id="1.10.357.140">
    <property type="entry name" value="UbiA prenyltransferase"/>
    <property type="match status" value="1"/>
</dbReference>
<feature type="transmembrane region" description="Helical" evidence="9">
    <location>
        <begin position="233"/>
        <end position="249"/>
    </location>
</feature>
<dbReference type="GO" id="GO:0046428">
    <property type="term" value="F:1,4-dihydroxy-2-naphthoate polyprenyltransferase activity"/>
    <property type="evidence" value="ECO:0007669"/>
    <property type="project" value="InterPro"/>
</dbReference>
<feature type="transmembrane region" description="Helical" evidence="9">
    <location>
        <begin position="111"/>
        <end position="129"/>
    </location>
</feature>
<dbReference type="InterPro" id="IPR000537">
    <property type="entry name" value="UbiA_prenyltransferase"/>
</dbReference>
<keyword evidence="3" id="KW-0474">Menaquinone biosynthesis</keyword>
<feature type="transmembrane region" description="Helical" evidence="9">
    <location>
        <begin position="88"/>
        <end position="105"/>
    </location>
</feature>
<dbReference type="GO" id="GO:0016020">
    <property type="term" value="C:membrane"/>
    <property type="evidence" value="ECO:0007669"/>
    <property type="project" value="UniProtKB-SubCell"/>
</dbReference>
<evidence type="ECO:0000313" key="10">
    <source>
        <dbReference type="EMBL" id="CAB4570888.1"/>
    </source>
</evidence>
<comment type="pathway">
    <text evidence="2">Quinol/quinone metabolism; menaquinone biosynthesis.</text>
</comment>
<dbReference type="EMBL" id="CAEZTS010000020">
    <property type="protein sequence ID" value="CAB4570888.1"/>
    <property type="molecule type" value="Genomic_DNA"/>
</dbReference>
<comment type="subcellular location">
    <subcellularLocation>
        <location evidence="1">Membrane</location>
        <topology evidence="1">Multi-pass membrane protein</topology>
    </subcellularLocation>
</comment>
<dbReference type="GO" id="GO:0042371">
    <property type="term" value="P:vitamin K biosynthetic process"/>
    <property type="evidence" value="ECO:0007669"/>
    <property type="project" value="TreeGrafter"/>
</dbReference>
<feature type="transmembrane region" description="Helical" evidence="9">
    <location>
        <begin position="208"/>
        <end position="227"/>
    </location>
</feature>
<keyword evidence="6 9" id="KW-0812">Transmembrane</keyword>
<name>A0A6J6ECB1_9ZZZZ</name>
<sequence length="287" mass="29564">MNKWIVGARVRTLPAAVVPVAVGAAVAVGEPDVRWWRVVLAGVVSVMLQVGVNYANDYSDGIRGTDDARVGPARLVGGGLASARSVKIAALSSFLVAAVVGLVLTIVTSPWLLAVGAASILAGWFYTGGKHPYGYLGFGELFVFVFFGLVATVGTTYVLAERITALSWQMGVAVGALACALLVTNNLRDIPTDREVGKRTLAVRLGDARTRTLFVVLVVGGVLVGAASVWARPPAAVIVVVLAVAIGPVRRVRAGAVGRDLIAVLEGTAKVQLAFGVLATVSLALGA</sequence>
<dbReference type="UniPathway" id="UPA00079"/>
<dbReference type="PIRSF" id="PIRSF005355">
    <property type="entry name" value="UBIAD1"/>
    <property type="match status" value="1"/>
</dbReference>
<proteinExistence type="inferred from homology"/>
<evidence type="ECO:0000256" key="1">
    <source>
        <dbReference type="ARBA" id="ARBA00004141"/>
    </source>
</evidence>
<keyword evidence="4" id="KW-1003">Cell membrane</keyword>
<organism evidence="10">
    <name type="scientific">freshwater metagenome</name>
    <dbReference type="NCBI Taxonomy" id="449393"/>
    <lineage>
        <taxon>unclassified sequences</taxon>
        <taxon>metagenomes</taxon>
        <taxon>ecological metagenomes</taxon>
    </lineage>
</organism>
<dbReference type="AlphaFoldDB" id="A0A6J6ECB1"/>
<dbReference type="HAMAP" id="MF_01937">
    <property type="entry name" value="MenA_1"/>
    <property type="match status" value="1"/>
</dbReference>
<feature type="transmembrane region" description="Helical" evidence="9">
    <location>
        <begin position="35"/>
        <end position="55"/>
    </location>
</feature>
<dbReference type="CDD" id="cd13962">
    <property type="entry name" value="PT_UbiA_UBIAD1"/>
    <property type="match status" value="1"/>
</dbReference>
<reference evidence="10" key="1">
    <citation type="submission" date="2020-05" db="EMBL/GenBank/DDBJ databases">
        <authorList>
            <person name="Chiriac C."/>
            <person name="Salcher M."/>
            <person name="Ghai R."/>
            <person name="Kavagutti S V."/>
        </authorList>
    </citation>
    <scope>NUCLEOTIDE SEQUENCE</scope>
</reference>
<keyword evidence="8 9" id="KW-0472">Membrane</keyword>
<dbReference type="NCBIfam" id="NF004751">
    <property type="entry name" value="PRK06080.1-3"/>
    <property type="match status" value="1"/>
</dbReference>
<evidence type="ECO:0000256" key="6">
    <source>
        <dbReference type="ARBA" id="ARBA00022692"/>
    </source>
</evidence>
<dbReference type="InterPro" id="IPR044878">
    <property type="entry name" value="UbiA_sf"/>
</dbReference>
<accession>A0A6J6ECB1</accession>
<feature type="transmembrane region" description="Helical" evidence="9">
    <location>
        <begin position="12"/>
        <end position="29"/>
    </location>
</feature>